<evidence type="ECO:0000313" key="9">
    <source>
        <dbReference type="EMBL" id="SNQ30113.1"/>
    </source>
</evidence>
<dbReference type="PANTHER" id="PTHR43811">
    <property type="entry name" value="FKBP-TYPE PEPTIDYL-PROLYL CIS-TRANS ISOMERASE FKPA"/>
    <property type="match status" value="1"/>
</dbReference>
<keyword evidence="3 5" id="KW-0697">Rotamase</keyword>
<dbReference type="EC" id="5.2.1.8" evidence="6"/>
<dbReference type="GO" id="GO:0003755">
    <property type="term" value="F:peptidyl-prolyl cis-trans isomerase activity"/>
    <property type="evidence" value="ECO:0007669"/>
    <property type="project" value="UniProtKB-UniRule"/>
</dbReference>
<protein>
    <recommendedName>
        <fullName evidence="6">Peptidyl-prolyl cis-trans isomerase</fullName>
        <ecNumber evidence="6">5.2.1.8</ecNumber>
    </recommendedName>
</protein>
<name>A0A217EI02_9GAMM</name>
<dbReference type="InterPro" id="IPR046357">
    <property type="entry name" value="PPIase_dom_sf"/>
</dbReference>
<dbReference type="Proteomes" id="UP000243463">
    <property type="component" value="Unassembled WGS sequence"/>
</dbReference>
<dbReference type="Pfam" id="PF00254">
    <property type="entry name" value="FKBP_C"/>
    <property type="match status" value="1"/>
</dbReference>
<dbReference type="Gene3D" id="3.10.50.40">
    <property type="match status" value="1"/>
</dbReference>
<reference evidence="10" key="1">
    <citation type="submission" date="2017-06" db="EMBL/GenBank/DDBJ databases">
        <authorList>
            <person name="Varghese N."/>
            <person name="Submissions S."/>
        </authorList>
    </citation>
    <scope>NUCLEOTIDE SEQUENCE [LARGE SCALE GENOMIC DNA]</scope>
    <source>
        <strain evidence="10">ANC 5114</strain>
    </source>
</reference>
<dbReference type="InterPro" id="IPR036944">
    <property type="entry name" value="PPIase_FKBP_N_sf"/>
</dbReference>
<dbReference type="EMBL" id="FZLN01000005">
    <property type="protein sequence ID" value="SNQ30113.1"/>
    <property type="molecule type" value="Genomic_DNA"/>
</dbReference>
<feature type="signal peptide" evidence="7">
    <location>
        <begin position="1"/>
        <end position="22"/>
    </location>
</feature>
<dbReference type="PANTHER" id="PTHR43811:SF19">
    <property type="entry name" value="39 KDA FK506-BINDING NUCLEAR PROTEIN"/>
    <property type="match status" value="1"/>
</dbReference>
<accession>A0A217EI02</accession>
<dbReference type="Pfam" id="PF01346">
    <property type="entry name" value="FKBP_N"/>
    <property type="match status" value="1"/>
</dbReference>
<evidence type="ECO:0000256" key="1">
    <source>
        <dbReference type="ARBA" id="ARBA00000971"/>
    </source>
</evidence>
<dbReference type="GO" id="GO:0006457">
    <property type="term" value="P:protein folding"/>
    <property type="evidence" value="ECO:0007669"/>
    <property type="project" value="InterPro"/>
</dbReference>
<dbReference type="InterPro" id="IPR000774">
    <property type="entry name" value="PPIase_FKBP_N"/>
</dbReference>
<dbReference type="RefSeq" id="WP_088824286.1">
    <property type="nucleotide sequence ID" value="NZ_FZLN01000005.1"/>
</dbReference>
<evidence type="ECO:0000256" key="7">
    <source>
        <dbReference type="SAM" id="SignalP"/>
    </source>
</evidence>
<gene>
    <name evidence="9" type="ORF">SAMN05444584_2098</name>
</gene>
<dbReference type="OrthoDB" id="9814548at2"/>
<evidence type="ECO:0000313" key="10">
    <source>
        <dbReference type="Proteomes" id="UP000243463"/>
    </source>
</evidence>
<evidence type="ECO:0000256" key="2">
    <source>
        <dbReference type="ARBA" id="ARBA00006577"/>
    </source>
</evidence>
<comment type="catalytic activity">
    <reaction evidence="1 5 6">
        <text>[protein]-peptidylproline (omega=180) = [protein]-peptidylproline (omega=0)</text>
        <dbReference type="Rhea" id="RHEA:16237"/>
        <dbReference type="Rhea" id="RHEA-COMP:10747"/>
        <dbReference type="Rhea" id="RHEA-COMP:10748"/>
        <dbReference type="ChEBI" id="CHEBI:83833"/>
        <dbReference type="ChEBI" id="CHEBI:83834"/>
        <dbReference type="EC" id="5.2.1.8"/>
    </reaction>
</comment>
<dbReference type="SUPFAM" id="SSF54534">
    <property type="entry name" value="FKBP-like"/>
    <property type="match status" value="1"/>
</dbReference>
<evidence type="ECO:0000256" key="5">
    <source>
        <dbReference type="PROSITE-ProRule" id="PRU00277"/>
    </source>
</evidence>
<evidence type="ECO:0000256" key="3">
    <source>
        <dbReference type="ARBA" id="ARBA00023110"/>
    </source>
</evidence>
<feature type="chain" id="PRO_5012397466" description="Peptidyl-prolyl cis-trans isomerase" evidence="7">
    <location>
        <begin position="23"/>
        <end position="229"/>
    </location>
</feature>
<keyword evidence="4 5" id="KW-0413">Isomerase</keyword>
<proteinExistence type="inferred from homology"/>
<evidence type="ECO:0000256" key="6">
    <source>
        <dbReference type="RuleBase" id="RU003915"/>
    </source>
</evidence>
<comment type="similarity">
    <text evidence="2 6">Belongs to the FKBP-type PPIase family.</text>
</comment>
<dbReference type="InterPro" id="IPR001179">
    <property type="entry name" value="PPIase_FKBP_dom"/>
</dbReference>
<organism evidence="9 10">
    <name type="scientific">Acinetobacter apis</name>
    <dbReference type="NCBI Taxonomy" id="1229165"/>
    <lineage>
        <taxon>Bacteria</taxon>
        <taxon>Pseudomonadati</taxon>
        <taxon>Pseudomonadota</taxon>
        <taxon>Gammaproteobacteria</taxon>
        <taxon>Moraxellales</taxon>
        <taxon>Moraxellaceae</taxon>
        <taxon>Acinetobacter</taxon>
    </lineage>
</organism>
<evidence type="ECO:0000256" key="4">
    <source>
        <dbReference type="ARBA" id="ARBA00023235"/>
    </source>
</evidence>
<feature type="domain" description="PPIase FKBP-type" evidence="8">
    <location>
        <begin position="144"/>
        <end position="229"/>
    </location>
</feature>
<keyword evidence="10" id="KW-1185">Reference proteome</keyword>
<keyword evidence="7" id="KW-0732">Signal</keyword>
<dbReference type="AlphaFoldDB" id="A0A217EI02"/>
<dbReference type="Gene3D" id="1.10.287.460">
    <property type="entry name" value="Peptidyl-prolyl cis-trans isomerase, FKBP-type, N-terminal domain"/>
    <property type="match status" value="1"/>
</dbReference>
<dbReference type="PROSITE" id="PS50059">
    <property type="entry name" value="FKBP_PPIASE"/>
    <property type="match status" value="1"/>
</dbReference>
<sequence length="229" mass="24653">MSKVLPVSVALVLSTIALLPVACSKHDDAEKKVKTQKSTNPLEVLSYAQGFQLGAQLPAEINTKQLAKGIEDGKSHKDPVYTEEEIKTAFTAYQKTIEQKSKALAEKNESFLATNGKKSDIKTTASGLQYKIVKEGTGKVATPTSTVKVNYEGKLVDGTVFDSTFARKEPAELPLGSTIPGWVEGLPLIKEGGSIMLYVPAKLGYGDRDVGNIPANSVLIFKVELLEVK</sequence>
<evidence type="ECO:0000259" key="8">
    <source>
        <dbReference type="PROSITE" id="PS50059"/>
    </source>
</evidence>